<evidence type="ECO:0000313" key="1">
    <source>
        <dbReference type="EMBL" id="MFM9330856.1"/>
    </source>
</evidence>
<proteinExistence type="predicted"/>
<name>A0ACC7P4J5_9BACL</name>
<sequence>MKPWLRQYGPAILFVLILAGVWEAATVWLDIPRYIIPRLSRVLVSVWDTRDLLWRHSLYTLQEALLGLFLSVLFGVLLASLMEGSRLAKRTLYPLVIASQTIPIVALSPVMVMWFGYEIWSKVAVVILFTIFPVTVGAVDGFRQTDPGTLELMKTMGASNGQIFRKLKIPSALPSFFTGLKVAATFSIGGATIGEWLGADSGLGMYTKRASSQMRSEALFAGVLVLSFLGIAMFLAALLLEKRVVRWQNRR</sequence>
<dbReference type="Proteomes" id="UP001631969">
    <property type="component" value="Unassembled WGS sequence"/>
</dbReference>
<dbReference type="EMBL" id="JBJURJ010000015">
    <property type="protein sequence ID" value="MFM9330856.1"/>
    <property type="molecule type" value="Genomic_DNA"/>
</dbReference>
<keyword evidence="2" id="KW-1185">Reference proteome</keyword>
<reference evidence="1" key="1">
    <citation type="submission" date="2024-12" db="EMBL/GenBank/DDBJ databases">
        <authorList>
            <person name="Wu N."/>
        </authorList>
    </citation>
    <scope>NUCLEOTIDE SEQUENCE</scope>
    <source>
        <strain evidence="1">P15</strain>
    </source>
</reference>
<accession>A0ACC7P4J5</accession>
<gene>
    <name evidence="1" type="ORF">ACI1P1_21430</name>
</gene>
<comment type="caution">
    <text evidence="1">The sequence shown here is derived from an EMBL/GenBank/DDBJ whole genome shotgun (WGS) entry which is preliminary data.</text>
</comment>
<evidence type="ECO:0000313" key="2">
    <source>
        <dbReference type="Proteomes" id="UP001631969"/>
    </source>
</evidence>
<organism evidence="1 2">
    <name type="scientific">Paenibacillus mesotrionivorans</name>
    <dbReference type="NCBI Taxonomy" id="3160968"/>
    <lineage>
        <taxon>Bacteria</taxon>
        <taxon>Bacillati</taxon>
        <taxon>Bacillota</taxon>
        <taxon>Bacilli</taxon>
        <taxon>Bacillales</taxon>
        <taxon>Paenibacillaceae</taxon>
        <taxon>Paenibacillus</taxon>
    </lineage>
</organism>
<protein>
    <submittedName>
        <fullName evidence="1">ABC transporter permease</fullName>
    </submittedName>
</protein>